<comment type="caution">
    <text evidence="2">The sequence shown here is derived from an EMBL/GenBank/DDBJ whole genome shotgun (WGS) entry which is preliminary data.</text>
</comment>
<sequence>MASARPEDDLRVADDPMAPRPYEDAAVIAPAVQTSRRRQPRVRPVDIERQCGVSLGENRRCGAALACRRHSMGAKRAVAGRSAPFDLLLAASLEERA</sequence>
<feature type="domain" description="SCA7" evidence="1">
    <location>
        <begin position="38"/>
        <end position="97"/>
    </location>
</feature>
<dbReference type="GO" id="GO:0006357">
    <property type="term" value="P:regulation of transcription by RNA polymerase II"/>
    <property type="evidence" value="ECO:0007669"/>
    <property type="project" value="TreeGrafter"/>
</dbReference>
<dbReference type="InterPro" id="IPR013243">
    <property type="entry name" value="SCA7_dom"/>
</dbReference>
<dbReference type="Proteomes" id="UP001230504">
    <property type="component" value="Unassembled WGS sequence"/>
</dbReference>
<name>A0AAD8V921_9PEZI</name>
<reference evidence="2" key="1">
    <citation type="submission" date="2021-06" db="EMBL/GenBank/DDBJ databases">
        <title>Comparative genomics, transcriptomics and evolutionary studies reveal genomic signatures of adaptation to plant cell wall in hemibiotrophic fungi.</title>
        <authorList>
            <consortium name="DOE Joint Genome Institute"/>
            <person name="Baroncelli R."/>
            <person name="Diaz J.F."/>
            <person name="Benocci T."/>
            <person name="Peng M."/>
            <person name="Battaglia E."/>
            <person name="Haridas S."/>
            <person name="Andreopoulos W."/>
            <person name="Labutti K."/>
            <person name="Pangilinan J."/>
            <person name="Floch G.L."/>
            <person name="Makela M.R."/>
            <person name="Henrissat B."/>
            <person name="Grigoriev I.V."/>
            <person name="Crouch J.A."/>
            <person name="De Vries R.P."/>
            <person name="Sukno S.A."/>
            <person name="Thon M.R."/>
        </authorList>
    </citation>
    <scope>NUCLEOTIDE SEQUENCE</scope>
    <source>
        <strain evidence="2">CBS 125086</strain>
    </source>
</reference>
<keyword evidence="3" id="KW-1185">Reference proteome</keyword>
<dbReference type="Pfam" id="PF08313">
    <property type="entry name" value="SCA7"/>
    <property type="match status" value="1"/>
</dbReference>
<dbReference type="EMBL" id="JAHLJV010000008">
    <property type="protein sequence ID" value="KAK1597514.1"/>
    <property type="molecule type" value="Genomic_DNA"/>
</dbReference>
<proteinExistence type="predicted"/>
<dbReference type="PANTHER" id="PTHR47805:SF1">
    <property type="entry name" value="SAGA-ASSOCIATED FACTOR 73"/>
    <property type="match status" value="1"/>
</dbReference>
<organism evidence="2 3">
    <name type="scientific">Colletotrichum navitas</name>
    <dbReference type="NCBI Taxonomy" id="681940"/>
    <lineage>
        <taxon>Eukaryota</taxon>
        <taxon>Fungi</taxon>
        <taxon>Dikarya</taxon>
        <taxon>Ascomycota</taxon>
        <taxon>Pezizomycotina</taxon>
        <taxon>Sordariomycetes</taxon>
        <taxon>Hypocreomycetidae</taxon>
        <taxon>Glomerellales</taxon>
        <taxon>Glomerellaceae</taxon>
        <taxon>Colletotrichum</taxon>
        <taxon>Colletotrichum graminicola species complex</taxon>
    </lineage>
</organism>
<dbReference type="RefSeq" id="XP_060418304.1">
    <property type="nucleotide sequence ID" value="XM_060556964.1"/>
</dbReference>
<dbReference type="GO" id="GO:0000124">
    <property type="term" value="C:SAGA complex"/>
    <property type="evidence" value="ECO:0007669"/>
    <property type="project" value="InterPro"/>
</dbReference>
<dbReference type="PROSITE" id="PS51505">
    <property type="entry name" value="SCA7"/>
    <property type="match status" value="1"/>
</dbReference>
<evidence type="ECO:0000259" key="1">
    <source>
        <dbReference type="PROSITE" id="PS51505"/>
    </source>
</evidence>
<dbReference type="PANTHER" id="PTHR47805">
    <property type="entry name" value="SAGA-ASSOCIATED FACTOR 73"/>
    <property type="match status" value="1"/>
</dbReference>
<dbReference type="GeneID" id="85441204"/>
<evidence type="ECO:0000313" key="2">
    <source>
        <dbReference type="EMBL" id="KAK1597514.1"/>
    </source>
</evidence>
<dbReference type="Gene3D" id="6.10.140.670">
    <property type="match status" value="1"/>
</dbReference>
<evidence type="ECO:0000313" key="3">
    <source>
        <dbReference type="Proteomes" id="UP001230504"/>
    </source>
</evidence>
<dbReference type="AlphaFoldDB" id="A0AAD8V921"/>
<gene>
    <name evidence="2" type="ORF">LY79DRAFT_541884</name>
</gene>
<protein>
    <submittedName>
        <fullName evidence="2">SCA7, zinc-binding domain-containing protein</fullName>
    </submittedName>
</protein>
<dbReference type="GO" id="GO:1904802">
    <property type="term" value="P:RITS complex assembly"/>
    <property type="evidence" value="ECO:0007669"/>
    <property type="project" value="TreeGrafter"/>
</dbReference>
<dbReference type="GO" id="GO:0031048">
    <property type="term" value="P:regulatory ncRNA-mediated heterochromatin formation"/>
    <property type="evidence" value="ECO:0007669"/>
    <property type="project" value="TreeGrafter"/>
</dbReference>
<accession>A0AAD8V921</accession>
<dbReference type="InterPro" id="IPR037804">
    <property type="entry name" value="SGF73"/>
</dbReference>